<dbReference type="SUPFAM" id="SSF55008">
    <property type="entry name" value="HMA, heavy metal-associated domain"/>
    <property type="match status" value="1"/>
</dbReference>
<dbReference type="InterPro" id="IPR036163">
    <property type="entry name" value="HMA_dom_sf"/>
</dbReference>
<dbReference type="OrthoDB" id="9801832at2"/>
<feature type="domain" description="HMA" evidence="1">
    <location>
        <begin position="1"/>
        <end position="62"/>
    </location>
</feature>
<comment type="caution">
    <text evidence="2">The sequence shown here is derived from an EMBL/GenBank/DDBJ whole genome shotgun (WGS) entry which is preliminary data.</text>
</comment>
<dbReference type="CDD" id="cd00371">
    <property type="entry name" value="HMA"/>
    <property type="match status" value="1"/>
</dbReference>
<reference evidence="2 3" key="1">
    <citation type="submission" date="2019-03" db="EMBL/GenBank/DDBJ databases">
        <title>Genomic Encyclopedia of Type Strains, Phase IV (KMG-IV): sequencing the most valuable type-strain genomes for metagenomic binning, comparative biology and taxonomic classification.</title>
        <authorList>
            <person name="Goeker M."/>
        </authorList>
    </citation>
    <scope>NUCLEOTIDE SEQUENCE [LARGE SCALE GENOMIC DNA]</scope>
    <source>
        <strain evidence="2 3">DSM 4868</strain>
    </source>
</reference>
<dbReference type="GO" id="GO:0046872">
    <property type="term" value="F:metal ion binding"/>
    <property type="evidence" value="ECO:0007669"/>
    <property type="project" value="InterPro"/>
</dbReference>
<dbReference type="Gene3D" id="3.30.70.100">
    <property type="match status" value="1"/>
</dbReference>
<keyword evidence="3" id="KW-1185">Reference proteome</keyword>
<evidence type="ECO:0000259" key="1">
    <source>
        <dbReference type="PROSITE" id="PS50846"/>
    </source>
</evidence>
<name>A0A4R2KSP8_9RHOB</name>
<proteinExistence type="predicted"/>
<dbReference type="AlphaFoldDB" id="A0A4R2KSP8"/>
<evidence type="ECO:0000313" key="3">
    <source>
        <dbReference type="Proteomes" id="UP000295142"/>
    </source>
</evidence>
<dbReference type="PROSITE" id="PS50846">
    <property type="entry name" value="HMA_2"/>
    <property type="match status" value="1"/>
</dbReference>
<organism evidence="2 3">
    <name type="scientific">Rhodovulum euryhalinum</name>
    <dbReference type="NCBI Taxonomy" id="35805"/>
    <lineage>
        <taxon>Bacteria</taxon>
        <taxon>Pseudomonadati</taxon>
        <taxon>Pseudomonadota</taxon>
        <taxon>Alphaproteobacteria</taxon>
        <taxon>Rhodobacterales</taxon>
        <taxon>Paracoccaceae</taxon>
        <taxon>Rhodovulum</taxon>
    </lineage>
</organism>
<dbReference type="RefSeq" id="WP_132540467.1">
    <property type="nucleotide sequence ID" value="NZ_SLWW01000001.1"/>
</dbReference>
<sequence length="64" mass="6872">MRFSIPDMICGHCTGTIETAIRGLDPSARIDCNLDAHTVRVETVLDPSVVIAAIEEVGYGVTQI</sequence>
<gene>
    <name evidence="2" type="ORF">EV655_101216</name>
</gene>
<dbReference type="Proteomes" id="UP000295142">
    <property type="component" value="Unassembled WGS sequence"/>
</dbReference>
<dbReference type="InterPro" id="IPR006121">
    <property type="entry name" value="HMA_dom"/>
</dbReference>
<dbReference type="EMBL" id="SLWW01000001">
    <property type="protein sequence ID" value="TCO74059.1"/>
    <property type="molecule type" value="Genomic_DNA"/>
</dbReference>
<accession>A0A4R2KSP8</accession>
<protein>
    <submittedName>
        <fullName evidence="2">Copper chaperone</fullName>
    </submittedName>
</protein>
<dbReference type="Pfam" id="PF00403">
    <property type="entry name" value="HMA"/>
    <property type="match status" value="1"/>
</dbReference>
<evidence type="ECO:0000313" key="2">
    <source>
        <dbReference type="EMBL" id="TCO74059.1"/>
    </source>
</evidence>